<sequence>METHIMIGNRIAAWGLAALLAGMSAGTWAGSTGPTHPEGNDPDSPAMELKSDQEDNTDGSSPEADGRVPDPEQTNGMGSDSTQGSNGDNDSSTANDKKPSDH</sequence>
<evidence type="ECO:0008006" key="5">
    <source>
        <dbReference type="Google" id="ProtNLM"/>
    </source>
</evidence>
<reference evidence="3 4" key="1">
    <citation type="submission" date="2018-08" db="EMBL/GenBank/DDBJ databases">
        <title>Recombination of ecologically and evolutionarily significant loci maintains genetic cohesion in the Pseudomonas syringae species complex.</title>
        <authorList>
            <person name="Dillon M."/>
            <person name="Thakur S."/>
            <person name="Almeida R.N.D."/>
            <person name="Weir B.S."/>
            <person name="Guttman D.S."/>
        </authorList>
    </citation>
    <scope>NUCLEOTIDE SEQUENCE [LARGE SCALE GENOMIC DNA]</scope>
    <source>
        <strain evidence="3 4">ICMP 6917</strain>
    </source>
</reference>
<gene>
    <name evidence="3" type="ORF">ALP84_03506</name>
</gene>
<comment type="caution">
    <text evidence="3">The sequence shown here is derived from an EMBL/GenBank/DDBJ whole genome shotgun (WGS) entry which is preliminary data.</text>
</comment>
<organism evidence="3 4">
    <name type="scientific">Pseudomonas cichorii</name>
    <dbReference type="NCBI Taxonomy" id="36746"/>
    <lineage>
        <taxon>Bacteria</taxon>
        <taxon>Pseudomonadati</taxon>
        <taxon>Pseudomonadota</taxon>
        <taxon>Gammaproteobacteria</taxon>
        <taxon>Pseudomonadales</taxon>
        <taxon>Pseudomonadaceae</taxon>
        <taxon>Pseudomonas</taxon>
    </lineage>
</organism>
<dbReference type="AlphaFoldDB" id="A0A3M4VL93"/>
<evidence type="ECO:0000256" key="1">
    <source>
        <dbReference type="SAM" id="MobiDB-lite"/>
    </source>
</evidence>
<evidence type="ECO:0000313" key="3">
    <source>
        <dbReference type="EMBL" id="RMR52611.1"/>
    </source>
</evidence>
<feature type="signal peptide" evidence="2">
    <location>
        <begin position="1"/>
        <end position="29"/>
    </location>
</feature>
<dbReference type="EMBL" id="RBRY01000141">
    <property type="protein sequence ID" value="RMR52611.1"/>
    <property type="molecule type" value="Genomic_DNA"/>
</dbReference>
<feature type="region of interest" description="Disordered" evidence="1">
    <location>
        <begin position="26"/>
        <end position="102"/>
    </location>
</feature>
<keyword evidence="2" id="KW-0732">Signal</keyword>
<name>A0A3M4VL93_PSECI</name>
<dbReference type="Proteomes" id="UP000278332">
    <property type="component" value="Unassembled WGS sequence"/>
</dbReference>
<feature type="chain" id="PRO_5018324666" description="Secreted protein" evidence="2">
    <location>
        <begin position="30"/>
        <end position="102"/>
    </location>
</feature>
<feature type="compositionally biased region" description="Polar residues" evidence="1">
    <location>
        <begin position="72"/>
        <end position="94"/>
    </location>
</feature>
<protein>
    <recommendedName>
        <fullName evidence="5">Secreted protein</fullName>
    </recommendedName>
</protein>
<proteinExistence type="predicted"/>
<evidence type="ECO:0000256" key="2">
    <source>
        <dbReference type="SAM" id="SignalP"/>
    </source>
</evidence>
<evidence type="ECO:0000313" key="4">
    <source>
        <dbReference type="Proteomes" id="UP000278332"/>
    </source>
</evidence>
<accession>A0A3M4VL93</accession>